<comment type="subcellular location">
    <subcellularLocation>
        <location evidence="2 15">Cytoplasm</location>
    </subcellularLocation>
</comment>
<evidence type="ECO:0000256" key="12">
    <source>
        <dbReference type="ARBA" id="ARBA00022842"/>
    </source>
</evidence>
<dbReference type="PANTHER" id="PTHR43340:SF1">
    <property type="entry name" value="HYPOXANTHINE PHOSPHORIBOSYLTRANSFERASE"/>
    <property type="match status" value="1"/>
</dbReference>
<keyword evidence="11 15" id="KW-0547">Nucleotide-binding</keyword>
<dbReference type="GO" id="GO:0046100">
    <property type="term" value="P:hypoxanthine metabolic process"/>
    <property type="evidence" value="ECO:0007669"/>
    <property type="project" value="TreeGrafter"/>
</dbReference>
<name>A0A8J6Y584_9BACT</name>
<evidence type="ECO:0000256" key="6">
    <source>
        <dbReference type="ARBA" id="ARBA00022490"/>
    </source>
</evidence>
<dbReference type="PANTHER" id="PTHR43340">
    <property type="entry name" value="HYPOXANTHINE-GUANINE PHOSPHORIBOSYLTRANSFERASE"/>
    <property type="match status" value="1"/>
</dbReference>
<dbReference type="EC" id="2.4.2.8" evidence="5 15"/>
<organism evidence="17 18">
    <name type="scientific">Candidatus Sulfomarinibacter kjeldsenii</name>
    <dbReference type="NCBI Taxonomy" id="2885994"/>
    <lineage>
        <taxon>Bacteria</taxon>
        <taxon>Pseudomonadati</taxon>
        <taxon>Acidobacteriota</taxon>
        <taxon>Thermoanaerobaculia</taxon>
        <taxon>Thermoanaerobaculales</taxon>
        <taxon>Candidatus Sulfomarinibacteraceae</taxon>
        <taxon>Candidatus Sulfomarinibacter</taxon>
    </lineage>
</organism>
<comment type="similarity">
    <text evidence="4 15">Belongs to the purine/pyrimidine phosphoribosyltransferase family.</text>
</comment>
<dbReference type="EMBL" id="JACXWA010000005">
    <property type="protein sequence ID" value="MBD3869769.1"/>
    <property type="molecule type" value="Genomic_DNA"/>
</dbReference>
<reference evidence="17 18" key="1">
    <citation type="submission" date="2020-08" db="EMBL/GenBank/DDBJ databases">
        <title>Acidobacteriota in marine sediments use diverse sulfur dissimilation pathways.</title>
        <authorList>
            <person name="Wasmund K."/>
        </authorList>
    </citation>
    <scope>NUCLEOTIDE SEQUENCE [LARGE SCALE GENOMIC DNA]</scope>
    <source>
        <strain evidence="17">MAG AM3-A</strain>
    </source>
</reference>
<evidence type="ECO:0000259" key="16">
    <source>
        <dbReference type="Pfam" id="PF00156"/>
    </source>
</evidence>
<evidence type="ECO:0000256" key="1">
    <source>
        <dbReference type="ARBA" id="ARBA00001946"/>
    </source>
</evidence>
<dbReference type="SUPFAM" id="SSF53271">
    <property type="entry name" value="PRTase-like"/>
    <property type="match status" value="1"/>
</dbReference>
<dbReference type="GO" id="GO:0004422">
    <property type="term" value="F:hypoxanthine phosphoribosyltransferase activity"/>
    <property type="evidence" value="ECO:0007669"/>
    <property type="project" value="InterPro"/>
</dbReference>
<dbReference type="GO" id="GO:0006178">
    <property type="term" value="P:guanine salvage"/>
    <property type="evidence" value="ECO:0007669"/>
    <property type="project" value="TreeGrafter"/>
</dbReference>
<evidence type="ECO:0000256" key="4">
    <source>
        <dbReference type="ARBA" id="ARBA00008391"/>
    </source>
</evidence>
<dbReference type="GO" id="GO:0005829">
    <property type="term" value="C:cytosol"/>
    <property type="evidence" value="ECO:0007669"/>
    <property type="project" value="TreeGrafter"/>
</dbReference>
<evidence type="ECO:0000256" key="9">
    <source>
        <dbReference type="ARBA" id="ARBA00022723"/>
    </source>
</evidence>
<evidence type="ECO:0000256" key="3">
    <source>
        <dbReference type="ARBA" id="ARBA00004669"/>
    </source>
</evidence>
<keyword evidence="12 15" id="KW-0460">Magnesium</keyword>
<keyword evidence="6 15" id="KW-0963">Cytoplasm</keyword>
<protein>
    <recommendedName>
        <fullName evidence="5 15">Hypoxanthine phosphoribosyltransferase</fullName>
        <ecNumber evidence="5 15">2.4.2.8</ecNumber>
    </recommendedName>
</protein>
<keyword evidence="7 15" id="KW-0328">Glycosyltransferase</keyword>
<accession>A0A8J6Y584</accession>
<dbReference type="UniPathway" id="UPA00591">
    <property type="reaction ID" value="UER00648"/>
</dbReference>
<evidence type="ECO:0000256" key="2">
    <source>
        <dbReference type="ARBA" id="ARBA00004496"/>
    </source>
</evidence>
<comment type="cofactor">
    <cofactor evidence="1 15">
        <name>Mg(2+)</name>
        <dbReference type="ChEBI" id="CHEBI:18420"/>
    </cofactor>
</comment>
<evidence type="ECO:0000256" key="13">
    <source>
        <dbReference type="ARBA" id="ARBA00048811"/>
    </source>
</evidence>
<dbReference type="InterPro" id="IPR005904">
    <property type="entry name" value="Hxn_phspho_trans"/>
</dbReference>
<dbReference type="GO" id="GO:0000166">
    <property type="term" value="F:nucleotide binding"/>
    <property type="evidence" value="ECO:0007669"/>
    <property type="project" value="UniProtKB-KW"/>
</dbReference>
<gene>
    <name evidence="17" type="primary">hpt</name>
    <name evidence="17" type="ORF">IFJ97_00220</name>
</gene>
<evidence type="ECO:0000256" key="10">
    <source>
        <dbReference type="ARBA" id="ARBA00022726"/>
    </source>
</evidence>
<evidence type="ECO:0000256" key="11">
    <source>
        <dbReference type="ARBA" id="ARBA00022741"/>
    </source>
</evidence>
<comment type="pathway">
    <text evidence="3 15">Purine metabolism; IMP biosynthesis via salvage pathway; IMP from hypoxanthine: step 1/1.</text>
</comment>
<evidence type="ECO:0000313" key="18">
    <source>
        <dbReference type="Proteomes" id="UP000598633"/>
    </source>
</evidence>
<dbReference type="CDD" id="cd06223">
    <property type="entry name" value="PRTases_typeI"/>
    <property type="match status" value="1"/>
</dbReference>
<comment type="caution">
    <text evidence="17">The sequence shown here is derived from an EMBL/GenBank/DDBJ whole genome shotgun (WGS) entry which is preliminary data.</text>
</comment>
<dbReference type="Gene3D" id="3.40.50.2020">
    <property type="match status" value="1"/>
</dbReference>
<dbReference type="GO" id="GO:0000287">
    <property type="term" value="F:magnesium ion binding"/>
    <property type="evidence" value="ECO:0007669"/>
    <property type="project" value="TreeGrafter"/>
</dbReference>
<dbReference type="GO" id="GO:0006166">
    <property type="term" value="P:purine ribonucleoside salvage"/>
    <property type="evidence" value="ECO:0007669"/>
    <property type="project" value="UniProtKB-KW"/>
</dbReference>
<dbReference type="InterPro" id="IPR029057">
    <property type="entry name" value="PRTase-like"/>
</dbReference>
<evidence type="ECO:0000256" key="5">
    <source>
        <dbReference type="ARBA" id="ARBA00011895"/>
    </source>
</evidence>
<keyword evidence="8 15" id="KW-0808">Transferase</keyword>
<dbReference type="NCBIfam" id="TIGR01203">
    <property type="entry name" value="HGPRTase"/>
    <property type="match status" value="1"/>
</dbReference>
<feature type="domain" description="Phosphoribosyltransferase" evidence="16">
    <location>
        <begin position="12"/>
        <end position="158"/>
    </location>
</feature>
<sequence>MKMLGQIVVSSEEIEAMLERLAEELEADFEGKAPVFIGVLKGCVFFLTDLTRRIRSSVELDFIQVSSYGASTTSSGSVVLVKDITVDVRDRDVYLIEDIVDTGITLTDVIKLIEARHPKSIQVVALLSKPSRRKIEVDVAFLGTEIDDLFVVGYGLDYAEAYRNLPDIRVLEE</sequence>
<dbReference type="GO" id="GO:0032263">
    <property type="term" value="P:GMP salvage"/>
    <property type="evidence" value="ECO:0007669"/>
    <property type="project" value="TreeGrafter"/>
</dbReference>
<evidence type="ECO:0000256" key="15">
    <source>
        <dbReference type="RuleBase" id="RU364099"/>
    </source>
</evidence>
<evidence type="ECO:0000256" key="14">
    <source>
        <dbReference type="ARBA" id="ARBA00049402"/>
    </source>
</evidence>
<proteinExistence type="inferred from homology"/>
<dbReference type="InterPro" id="IPR050408">
    <property type="entry name" value="HGPRT"/>
</dbReference>
<keyword evidence="9 15" id="KW-0479">Metal-binding</keyword>
<dbReference type="AlphaFoldDB" id="A0A8J6Y584"/>
<evidence type="ECO:0000256" key="8">
    <source>
        <dbReference type="ARBA" id="ARBA00022679"/>
    </source>
</evidence>
<dbReference type="InterPro" id="IPR000836">
    <property type="entry name" value="PRTase_dom"/>
</dbReference>
<evidence type="ECO:0000313" key="17">
    <source>
        <dbReference type="EMBL" id="MBD3869769.1"/>
    </source>
</evidence>
<dbReference type="Pfam" id="PF00156">
    <property type="entry name" value="Pribosyltran"/>
    <property type="match status" value="1"/>
</dbReference>
<dbReference type="FunFam" id="3.40.50.2020:FF:000006">
    <property type="entry name" value="Hypoxanthine phosphoribosyltransferase"/>
    <property type="match status" value="1"/>
</dbReference>
<comment type="catalytic activity">
    <reaction evidence="13">
        <text>GMP + diphosphate = guanine + 5-phospho-alpha-D-ribose 1-diphosphate</text>
        <dbReference type="Rhea" id="RHEA:25424"/>
        <dbReference type="ChEBI" id="CHEBI:16235"/>
        <dbReference type="ChEBI" id="CHEBI:33019"/>
        <dbReference type="ChEBI" id="CHEBI:58017"/>
        <dbReference type="ChEBI" id="CHEBI:58115"/>
        <dbReference type="EC" id="2.4.2.8"/>
    </reaction>
    <physiologicalReaction direction="right-to-left" evidence="13">
        <dbReference type="Rhea" id="RHEA:25426"/>
    </physiologicalReaction>
</comment>
<dbReference type="GO" id="GO:0032264">
    <property type="term" value="P:IMP salvage"/>
    <property type="evidence" value="ECO:0007669"/>
    <property type="project" value="UniProtKB-UniPathway"/>
</dbReference>
<dbReference type="Proteomes" id="UP000598633">
    <property type="component" value="Unassembled WGS sequence"/>
</dbReference>
<dbReference type="GO" id="GO:0052657">
    <property type="term" value="F:guanine phosphoribosyltransferase activity"/>
    <property type="evidence" value="ECO:0007669"/>
    <property type="project" value="UniProtKB-ARBA"/>
</dbReference>
<evidence type="ECO:0000256" key="7">
    <source>
        <dbReference type="ARBA" id="ARBA00022676"/>
    </source>
</evidence>
<comment type="catalytic activity">
    <reaction evidence="14">
        <text>IMP + diphosphate = hypoxanthine + 5-phospho-alpha-D-ribose 1-diphosphate</text>
        <dbReference type="Rhea" id="RHEA:17973"/>
        <dbReference type="ChEBI" id="CHEBI:17368"/>
        <dbReference type="ChEBI" id="CHEBI:33019"/>
        <dbReference type="ChEBI" id="CHEBI:58017"/>
        <dbReference type="ChEBI" id="CHEBI:58053"/>
        <dbReference type="EC" id="2.4.2.8"/>
    </reaction>
    <physiologicalReaction direction="right-to-left" evidence="14">
        <dbReference type="Rhea" id="RHEA:17975"/>
    </physiologicalReaction>
</comment>
<keyword evidence="10 15" id="KW-0660">Purine salvage</keyword>